<feature type="compositionally biased region" description="Basic and acidic residues" evidence="1">
    <location>
        <begin position="18"/>
        <end position="29"/>
    </location>
</feature>
<feature type="compositionally biased region" description="Low complexity" evidence="1">
    <location>
        <begin position="30"/>
        <end position="40"/>
    </location>
</feature>
<name>Q4N0F1_THEPA</name>
<dbReference type="GeneID" id="3500130"/>
<reference evidence="2 3" key="1">
    <citation type="journal article" date="2005" name="Science">
        <title>Genome sequence of Theileria parva, a bovine pathogen that transforms lymphocytes.</title>
        <authorList>
            <person name="Gardner M.J."/>
            <person name="Bishop R."/>
            <person name="Shah T."/>
            <person name="de Villiers E.P."/>
            <person name="Carlton J.M."/>
            <person name="Hall N."/>
            <person name="Ren Q."/>
            <person name="Paulsen I.T."/>
            <person name="Pain A."/>
            <person name="Berriman M."/>
            <person name="Wilson R.J.M."/>
            <person name="Sato S."/>
            <person name="Ralph S.A."/>
            <person name="Mann D.J."/>
            <person name="Xiong Z."/>
            <person name="Shallom S.J."/>
            <person name="Weidman J."/>
            <person name="Jiang L."/>
            <person name="Lynn J."/>
            <person name="Weaver B."/>
            <person name="Shoaibi A."/>
            <person name="Domingo A.R."/>
            <person name="Wasawo D."/>
            <person name="Crabtree J."/>
            <person name="Wortman J.R."/>
            <person name="Haas B."/>
            <person name="Angiuoli S.V."/>
            <person name="Creasy T.H."/>
            <person name="Lu C."/>
            <person name="Suh B."/>
            <person name="Silva J.C."/>
            <person name="Utterback T.R."/>
            <person name="Feldblyum T.V."/>
            <person name="Pertea M."/>
            <person name="Allen J."/>
            <person name="Nierman W.C."/>
            <person name="Taracha E.L.N."/>
            <person name="Salzberg S.L."/>
            <person name="White O.R."/>
            <person name="Fitzhugh H.A."/>
            <person name="Morzaria S."/>
            <person name="Venter J.C."/>
            <person name="Fraser C.M."/>
            <person name="Nene V."/>
        </authorList>
    </citation>
    <scope>NUCLEOTIDE SEQUENCE [LARGE SCALE GENOMIC DNA]</scope>
    <source>
        <strain evidence="2 3">Muguga</strain>
    </source>
</reference>
<dbReference type="VEuPathDB" id="PiroplasmaDB:TpMuguga_03g00193"/>
<sequence length="346" mass="40604">MSVTFFPIINNPMDLTAEPDHSPDTKKDISNNNSSDNSDNVTDEKPYLSLPINRWEVNPKEVTVEVKSFITMDCHAVKLDISKAIPTRKTEWWTGFNFGDFIRPYNQVYGLVVDGDQVIWKSTKPNECGLKVELFYLLNRPDMVIILLENLGLHISQKYKCEECEKLSEQERRLTWAVKGGCERCWARDEWVDVTHKFFDPFKLRFYPEDGGETEKQPMDYDVSLKGYNYEIELKEPCAYLTYGDRILFSQRGKTKGTSITKINYHIVYMTLRLKLTDGRTLERRYEPENEIQPEPKIETYEDEEIYNVTMYCKDCTTKDRVIREAIKEPKFKIPSSQSKKKQKTK</sequence>
<proteinExistence type="predicted"/>
<dbReference type="RefSeq" id="XP_763211.1">
    <property type="nucleotide sequence ID" value="XM_758118.1"/>
</dbReference>
<dbReference type="InParanoid" id="Q4N0F1"/>
<organism evidence="2 3">
    <name type="scientific">Theileria parva</name>
    <name type="common">East coast fever infection agent</name>
    <dbReference type="NCBI Taxonomy" id="5875"/>
    <lineage>
        <taxon>Eukaryota</taxon>
        <taxon>Sar</taxon>
        <taxon>Alveolata</taxon>
        <taxon>Apicomplexa</taxon>
        <taxon>Aconoidasida</taxon>
        <taxon>Piroplasmida</taxon>
        <taxon>Theileriidae</taxon>
        <taxon>Theileria</taxon>
    </lineage>
</organism>
<feature type="region of interest" description="Disordered" evidence="1">
    <location>
        <begin position="14"/>
        <end position="43"/>
    </location>
</feature>
<accession>Q4N0F1</accession>
<dbReference type="eggNOG" id="ENOG502QWZG">
    <property type="taxonomic scope" value="Eukaryota"/>
</dbReference>
<evidence type="ECO:0000313" key="2">
    <source>
        <dbReference type="EMBL" id="EAN30928.1"/>
    </source>
</evidence>
<dbReference type="EMBL" id="AAGK01000005">
    <property type="protein sequence ID" value="EAN30928.1"/>
    <property type="molecule type" value="Genomic_DNA"/>
</dbReference>
<evidence type="ECO:0000313" key="3">
    <source>
        <dbReference type="Proteomes" id="UP000001949"/>
    </source>
</evidence>
<keyword evidence="3" id="KW-1185">Reference proteome</keyword>
<evidence type="ECO:0000256" key="1">
    <source>
        <dbReference type="SAM" id="MobiDB-lite"/>
    </source>
</evidence>
<dbReference type="Proteomes" id="UP000001949">
    <property type="component" value="Unassembled WGS sequence"/>
</dbReference>
<dbReference type="OMA" id="EMIWEAT"/>
<comment type="caution">
    <text evidence="2">The sequence shown here is derived from an EMBL/GenBank/DDBJ whole genome shotgun (WGS) entry which is preliminary data.</text>
</comment>
<dbReference type="KEGG" id="tpv:TP03_0193"/>
<gene>
    <name evidence="2" type="ordered locus">TP03_0193</name>
</gene>
<dbReference type="AlphaFoldDB" id="Q4N0F1"/>
<protein>
    <submittedName>
        <fullName evidence="2">Uncharacterized protein</fullName>
    </submittedName>
</protein>